<reference evidence="4 5" key="1">
    <citation type="journal article" date="2022" name="Arch. Microbiol.">
        <title>Paraburkholderia bengalensis sp. nov. isolated from roots of Oryza sativa, IR64.</title>
        <authorList>
            <person name="Nag P."/>
            <person name="Mondal N."/>
            <person name="Sarkar J."/>
            <person name="Das S."/>
        </authorList>
    </citation>
    <scope>NUCLEOTIDE SEQUENCE [LARGE SCALE GENOMIC DNA]</scope>
    <source>
        <strain evidence="4 5">IR64_4_BI</strain>
    </source>
</reference>
<name>A0ABU8J061_9BURK</name>
<dbReference type="InterPro" id="IPR018490">
    <property type="entry name" value="cNMP-bd_dom_sf"/>
</dbReference>
<keyword evidence="1" id="KW-0285">Flavoprotein</keyword>
<evidence type="ECO:0000313" key="5">
    <source>
        <dbReference type="Proteomes" id="UP001386437"/>
    </source>
</evidence>
<organism evidence="4 5">
    <name type="scientific">Paraburkholderia bengalensis</name>
    <dbReference type="NCBI Taxonomy" id="2747562"/>
    <lineage>
        <taxon>Bacteria</taxon>
        <taxon>Pseudomonadati</taxon>
        <taxon>Pseudomonadota</taxon>
        <taxon>Betaproteobacteria</taxon>
        <taxon>Burkholderiales</taxon>
        <taxon>Burkholderiaceae</taxon>
        <taxon>Paraburkholderia</taxon>
    </lineage>
</organism>
<comment type="caution">
    <text evidence="4">The sequence shown here is derived from an EMBL/GenBank/DDBJ whole genome shotgun (WGS) entry which is preliminary data.</text>
</comment>
<sequence length="615" mass="65165">MANQDLDDRTVTSLVSGPALDDLEPLGRRYLGDASNLISQHSAAEIDAIAADAAFSPLSSRLHQMFPSLSDREVERARAYGSVLKWKAGETLFEMGYPSPGLVIILSGLVRVSRRDALGRVHRVVEQHAGHFLGEIAQLFGHPCLGDGEAIQDTEGIVIASASLRSLLVMEAEIGEKIMRALIIRRVALIENGSGPVLVGDTADPRMISLQRLLQRNAYPHSVIDARDDPEALQLLERIAASKSDFPIVVCPDGTVLRAPDENHLATLLGWLPVFETGHVYDVAIVGAGPAGLAAAVYAASEGLSVAMFDSRGPGGQASASARIENYLGFPTGISGPALTGRAFVQAQKFGVHISIPSQAKALHCERTPIEIELEDGRSIAAHTVVIASGATYRKPDIDGLERFIGRGVFFGTSPIEAKLCRGLDIVVVGGGNSAGQGVVFLASHARHVHLLVRARGLEVSMSRYLTDRIGRLPNVTLHVETEITSLSGDEVGLTQVEGKTASGRVSFPVKHLFLFTGAIPNAEWLEGCNVTTDEKGFVLTGSRAHRRPDDGDQTLETSVPGVFAIGDVRSGSTKRVAAGVGEGAAVVSQIHGVLAERQQLAVVNPVLPRGLGSG</sequence>
<dbReference type="InterPro" id="IPR000595">
    <property type="entry name" value="cNMP-bd_dom"/>
</dbReference>
<dbReference type="InterPro" id="IPR023753">
    <property type="entry name" value="FAD/NAD-binding_dom"/>
</dbReference>
<evidence type="ECO:0000256" key="2">
    <source>
        <dbReference type="ARBA" id="ARBA00023002"/>
    </source>
</evidence>
<dbReference type="InterPro" id="IPR050097">
    <property type="entry name" value="Ferredoxin-NADP_redctase_2"/>
</dbReference>
<dbReference type="InterPro" id="IPR036188">
    <property type="entry name" value="FAD/NAD-bd_sf"/>
</dbReference>
<protein>
    <submittedName>
        <fullName evidence="4">FAD-dependent oxidoreductase</fullName>
    </submittedName>
</protein>
<evidence type="ECO:0000259" key="3">
    <source>
        <dbReference type="PROSITE" id="PS50042"/>
    </source>
</evidence>
<dbReference type="Pfam" id="PF07992">
    <property type="entry name" value="Pyr_redox_2"/>
    <property type="match status" value="1"/>
</dbReference>
<dbReference type="PROSITE" id="PS50042">
    <property type="entry name" value="CNMP_BINDING_3"/>
    <property type="match status" value="1"/>
</dbReference>
<dbReference type="CDD" id="cd00038">
    <property type="entry name" value="CAP_ED"/>
    <property type="match status" value="1"/>
</dbReference>
<dbReference type="RefSeq" id="WP_336600886.1">
    <property type="nucleotide sequence ID" value="NZ_JACFYJ010000064.1"/>
</dbReference>
<dbReference type="InterPro" id="IPR014710">
    <property type="entry name" value="RmlC-like_jellyroll"/>
</dbReference>
<keyword evidence="5" id="KW-1185">Reference proteome</keyword>
<evidence type="ECO:0000313" key="4">
    <source>
        <dbReference type="EMBL" id="MEI6001064.1"/>
    </source>
</evidence>
<dbReference type="Pfam" id="PF00027">
    <property type="entry name" value="cNMP_binding"/>
    <property type="match status" value="1"/>
</dbReference>
<keyword evidence="2" id="KW-0560">Oxidoreductase</keyword>
<evidence type="ECO:0000256" key="1">
    <source>
        <dbReference type="ARBA" id="ARBA00022630"/>
    </source>
</evidence>
<dbReference type="PANTHER" id="PTHR48105">
    <property type="entry name" value="THIOREDOXIN REDUCTASE 1-RELATED-RELATED"/>
    <property type="match status" value="1"/>
</dbReference>
<dbReference type="Gene3D" id="3.40.30.10">
    <property type="entry name" value="Glutaredoxin"/>
    <property type="match status" value="1"/>
</dbReference>
<dbReference type="EMBL" id="JACFYJ010000064">
    <property type="protein sequence ID" value="MEI6001064.1"/>
    <property type="molecule type" value="Genomic_DNA"/>
</dbReference>
<dbReference type="PRINTS" id="PR00469">
    <property type="entry name" value="PNDRDTASEII"/>
</dbReference>
<dbReference type="Gene3D" id="3.50.50.60">
    <property type="entry name" value="FAD/NAD(P)-binding domain"/>
    <property type="match status" value="2"/>
</dbReference>
<dbReference type="SUPFAM" id="SSF51905">
    <property type="entry name" value="FAD/NAD(P)-binding domain"/>
    <property type="match status" value="1"/>
</dbReference>
<dbReference type="Gene3D" id="2.60.120.10">
    <property type="entry name" value="Jelly Rolls"/>
    <property type="match status" value="1"/>
</dbReference>
<gene>
    <name evidence="4" type="ORF">H3V53_28930</name>
</gene>
<accession>A0ABU8J061</accession>
<dbReference type="SUPFAM" id="SSF51206">
    <property type="entry name" value="cAMP-binding domain-like"/>
    <property type="match status" value="1"/>
</dbReference>
<dbReference type="Proteomes" id="UP001386437">
    <property type="component" value="Unassembled WGS sequence"/>
</dbReference>
<proteinExistence type="predicted"/>
<feature type="domain" description="Cyclic nucleotide-binding" evidence="3">
    <location>
        <begin position="65"/>
        <end position="185"/>
    </location>
</feature>
<dbReference type="PRINTS" id="PR00368">
    <property type="entry name" value="FADPNR"/>
</dbReference>